<proteinExistence type="predicted"/>
<keyword evidence="3" id="KW-1185">Reference proteome</keyword>
<dbReference type="EMBL" id="JASSZA010000013">
    <property type="protein sequence ID" value="KAK2094825.1"/>
    <property type="molecule type" value="Genomic_DNA"/>
</dbReference>
<comment type="caution">
    <text evidence="2">The sequence shown here is derived from an EMBL/GenBank/DDBJ whole genome shotgun (WGS) entry which is preliminary data.</text>
</comment>
<dbReference type="Pfam" id="PF02259">
    <property type="entry name" value="FAT"/>
    <property type="match status" value="1"/>
</dbReference>
<feature type="non-terminal residue" evidence="2">
    <location>
        <position position="1"/>
    </location>
</feature>
<protein>
    <recommendedName>
        <fullName evidence="1">PIK-related kinase FAT domain-containing protein</fullName>
    </recommendedName>
</protein>
<feature type="domain" description="PIK-related kinase FAT" evidence="1">
    <location>
        <begin position="1"/>
        <end position="54"/>
    </location>
</feature>
<dbReference type="Proteomes" id="UP001266305">
    <property type="component" value="Unassembled WGS sequence"/>
</dbReference>
<sequence>NNFSLAMKLLKELHKESKTRDDWLVSWVQSYCRLSHCRSRAQCCSEQVLTVLKTVSLL</sequence>
<dbReference type="InterPro" id="IPR003151">
    <property type="entry name" value="PIK-rel_kinase_FAT"/>
</dbReference>
<evidence type="ECO:0000313" key="2">
    <source>
        <dbReference type="EMBL" id="KAK2094825.1"/>
    </source>
</evidence>
<gene>
    <name evidence="2" type="ORF">P7K49_026241</name>
</gene>
<evidence type="ECO:0000313" key="3">
    <source>
        <dbReference type="Proteomes" id="UP001266305"/>
    </source>
</evidence>
<accession>A0ABQ9UDG7</accession>
<evidence type="ECO:0000259" key="1">
    <source>
        <dbReference type="Pfam" id="PF02259"/>
    </source>
</evidence>
<name>A0ABQ9UDG7_SAGOE</name>
<feature type="non-terminal residue" evidence="2">
    <location>
        <position position="58"/>
    </location>
</feature>
<organism evidence="2 3">
    <name type="scientific">Saguinus oedipus</name>
    <name type="common">Cotton-top tamarin</name>
    <name type="synonym">Oedipomidas oedipus</name>
    <dbReference type="NCBI Taxonomy" id="9490"/>
    <lineage>
        <taxon>Eukaryota</taxon>
        <taxon>Metazoa</taxon>
        <taxon>Chordata</taxon>
        <taxon>Craniata</taxon>
        <taxon>Vertebrata</taxon>
        <taxon>Euteleostomi</taxon>
        <taxon>Mammalia</taxon>
        <taxon>Eutheria</taxon>
        <taxon>Euarchontoglires</taxon>
        <taxon>Primates</taxon>
        <taxon>Haplorrhini</taxon>
        <taxon>Platyrrhini</taxon>
        <taxon>Cebidae</taxon>
        <taxon>Callitrichinae</taxon>
        <taxon>Saguinus</taxon>
    </lineage>
</organism>
<reference evidence="2 3" key="1">
    <citation type="submission" date="2023-05" db="EMBL/GenBank/DDBJ databases">
        <title>B98-5 Cell Line De Novo Hybrid Assembly: An Optical Mapping Approach.</title>
        <authorList>
            <person name="Kananen K."/>
            <person name="Auerbach J.A."/>
            <person name="Kautto E."/>
            <person name="Blachly J.S."/>
        </authorList>
    </citation>
    <scope>NUCLEOTIDE SEQUENCE [LARGE SCALE GENOMIC DNA]</scope>
    <source>
        <strain evidence="2">B95-8</strain>
        <tissue evidence="2">Cell line</tissue>
    </source>
</reference>